<dbReference type="Proteomes" id="UP000266260">
    <property type="component" value="Unassembled WGS sequence"/>
</dbReference>
<dbReference type="AlphaFoldDB" id="A0A398CXD7"/>
<gene>
    <name evidence="1" type="ORF">SMC6_06420</name>
</gene>
<keyword evidence="2" id="KW-1185">Reference proteome</keyword>
<sequence>MDTPEVETVLLACQTVERQGAFKSVELTMLLTHSFVVLVPFDQTKVRKIREARTADAKSRGASRFQQMWYAAQAPFALIDGYPGMMLSDIVAELPTAHTLGYADLEEVSFLESTPPAPSHFGPRTPGEPPHKLMLTTTTGEISLQVDGHTDPRELRRLLKEIARDKFVANE</sequence>
<name>A0A398CXD7_9BACT</name>
<evidence type="ECO:0000313" key="2">
    <source>
        <dbReference type="Proteomes" id="UP000266260"/>
    </source>
</evidence>
<proteinExistence type="predicted"/>
<reference evidence="1 2" key="1">
    <citation type="submission" date="2018-09" db="EMBL/GenBank/DDBJ databases">
        <title>Discovery and Ecogenomic Context for Candidatus Cryosericales, a Global Caldiserica Order Active in Thawing Permafrost.</title>
        <authorList>
            <person name="Martinez M.A."/>
            <person name="Woodcroft B.J."/>
            <person name="Ignacio Espinoza J.C."/>
            <person name="Zayed A."/>
            <person name="Singleton C.M."/>
            <person name="Boyd J."/>
            <person name="Li Y.-F."/>
            <person name="Purvine S."/>
            <person name="Maughan H."/>
            <person name="Hodgkins S.B."/>
            <person name="Anderson D."/>
            <person name="Sederholm M."/>
            <person name="Temperton B."/>
            <person name="Saleska S.R."/>
            <person name="Tyson G.W."/>
            <person name="Rich V.I."/>
        </authorList>
    </citation>
    <scope>NUCLEOTIDE SEQUENCE [LARGE SCALE GENOMIC DNA]</scope>
    <source>
        <strain evidence="1 2">SMC6</strain>
    </source>
</reference>
<protein>
    <submittedName>
        <fullName evidence="1">Uncharacterized protein</fullName>
    </submittedName>
</protein>
<comment type="caution">
    <text evidence="1">The sequence shown here is derived from an EMBL/GenBank/DDBJ whole genome shotgun (WGS) entry which is preliminary data.</text>
</comment>
<evidence type="ECO:0000313" key="1">
    <source>
        <dbReference type="EMBL" id="RIE07442.1"/>
    </source>
</evidence>
<dbReference type="RefSeq" id="WP_119175705.1">
    <property type="nucleotide sequence ID" value="NZ_QXIT01000109.1"/>
</dbReference>
<dbReference type="EMBL" id="QXIT01000109">
    <property type="protein sequence ID" value="RIE07442.1"/>
    <property type="molecule type" value="Genomic_DNA"/>
</dbReference>
<accession>A0A398CXD7</accession>
<organism evidence="1 2">
    <name type="scientific">Candidatus Cryosericum odellii</name>
    <dbReference type="NCBI Taxonomy" id="2290917"/>
    <lineage>
        <taxon>Bacteria</taxon>
        <taxon>Pseudomonadati</taxon>
        <taxon>Caldisericota/Cryosericota group</taxon>
        <taxon>Candidatus Cryosericota</taxon>
        <taxon>Candidatus Cryosericia</taxon>
        <taxon>Candidatus Cryosericales</taxon>
        <taxon>Candidatus Cryosericaceae</taxon>
        <taxon>Candidatus Cryosericum</taxon>
    </lineage>
</organism>